<dbReference type="PANTHER" id="PTHR37460">
    <property type="entry name" value="ENDONUCLEASE III"/>
    <property type="match status" value="1"/>
</dbReference>
<protein>
    <submittedName>
        <fullName evidence="1">DUF123 domain-containing protein</fullName>
    </submittedName>
</protein>
<name>A0A6I6ECM8_THETI</name>
<dbReference type="CDD" id="cd10441">
    <property type="entry name" value="GIY-YIG_COG1833"/>
    <property type="match status" value="1"/>
</dbReference>
<dbReference type="KEGG" id="ttp:E6P07_02330"/>
<sequence>MMSDDRGTYLVRLIPEHSGPVRIGRLGTLMLTGGELLYVGSALGPGGLAARCRHHGRVTARPHWHLDSLRPHCRVPGCWVARGLKRREHVWARLLGTLPGASWPLARFGASDCDCPAHLIRLEQRPETTTLSVLLGVPLVWRAARDRFEESQG</sequence>
<dbReference type="PANTHER" id="PTHR37460:SF1">
    <property type="entry name" value="ENDONUCLEASE III"/>
    <property type="match status" value="1"/>
</dbReference>
<dbReference type="EMBL" id="CP039268">
    <property type="protein sequence ID" value="QGU31920.1"/>
    <property type="molecule type" value="Genomic_DNA"/>
</dbReference>
<dbReference type="Pfam" id="PF01986">
    <property type="entry name" value="DUF123"/>
    <property type="match status" value="1"/>
</dbReference>
<dbReference type="Proteomes" id="UP000426424">
    <property type="component" value="Chromosome"/>
</dbReference>
<evidence type="ECO:0000313" key="2">
    <source>
        <dbReference type="Proteomes" id="UP000426424"/>
    </source>
</evidence>
<accession>A0A6I6ECM8</accession>
<keyword evidence="2" id="KW-1185">Reference proteome</keyword>
<dbReference type="OrthoDB" id="9811593at2"/>
<gene>
    <name evidence="1" type="ORF">E6P07_02330</name>
</gene>
<proteinExistence type="predicted"/>
<evidence type="ECO:0000313" key="1">
    <source>
        <dbReference type="EMBL" id="QGU31920.1"/>
    </source>
</evidence>
<organism evidence="1 2">
    <name type="scientific">Thermochromatium tepidum ATCC 43061</name>
    <dbReference type="NCBI Taxonomy" id="316276"/>
    <lineage>
        <taxon>Bacteria</taxon>
        <taxon>Pseudomonadati</taxon>
        <taxon>Pseudomonadota</taxon>
        <taxon>Gammaproteobacteria</taxon>
        <taxon>Chromatiales</taxon>
        <taxon>Chromatiaceae</taxon>
        <taxon>Thermochromatium</taxon>
    </lineage>
</organism>
<dbReference type="AlphaFoldDB" id="A0A6I6ECM8"/>
<dbReference type="InterPro" id="IPR002837">
    <property type="entry name" value="DUF123"/>
</dbReference>
<reference evidence="1 2" key="1">
    <citation type="submission" date="2019-12" db="EMBL/GenBank/DDBJ databases">
        <title>The complete genome of the thermophilic, anoxygenic phototrophic gammaproteobacterium Thermochromatium tepidum.</title>
        <authorList>
            <person name="Sattley W.M."/>
            <person name="Swingley W.D."/>
            <person name="Burchell B.M."/>
            <person name="Gurbani S.A."/>
            <person name="Kujawa C.M."/>
            <person name="Nuccio D.A."/>
            <person name="Schladweiler J."/>
            <person name="Shaffer K.N."/>
            <person name="Stokes L.M."/>
            <person name="Touchman J.W."/>
            <person name="Blankenship R.E."/>
            <person name="Madigan M.T."/>
        </authorList>
    </citation>
    <scope>NUCLEOTIDE SEQUENCE [LARGE SCALE GENOMIC DNA]</scope>
    <source>
        <strain evidence="1 2">ATCC 43061</strain>
    </source>
</reference>